<evidence type="ECO:0000259" key="4">
    <source>
        <dbReference type="PROSITE" id="PS50025"/>
    </source>
</evidence>
<dbReference type="PROSITE" id="PS01185">
    <property type="entry name" value="CTCK_1"/>
    <property type="match status" value="1"/>
</dbReference>
<accession>A0AAV7IZB7</accession>
<dbReference type="InterPro" id="IPR006207">
    <property type="entry name" value="Cys_knot_C"/>
</dbReference>
<reference evidence="6 7" key="1">
    <citation type="journal article" date="2021" name="J. Hered.">
        <title>A chromosome-level genome assembly of the parasitoid wasp, Cotesia glomerata (Hymenoptera: Braconidae).</title>
        <authorList>
            <person name="Pinto B.J."/>
            <person name="Weis J.J."/>
            <person name="Gamble T."/>
            <person name="Ode P.J."/>
            <person name="Paul R."/>
            <person name="Zaspel J.M."/>
        </authorList>
    </citation>
    <scope>NUCLEOTIDE SEQUENCE [LARGE SCALE GENOMIC DNA]</scope>
    <source>
        <strain evidence="6">CgM1</strain>
    </source>
</reference>
<dbReference type="SMART" id="SM00181">
    <property type="entry name" value="EGF"/>
    <property type="match status" value="1"/>
</dbReference>
<keyword evidence="2" id="KW-0245">EGF-like domain</keyword>
<dbReference type="SMART" id="SM00041">
    <property type="entry name" value="CT"/>
    <property type="match status" value="1"/>
</dbReference>
<dbReference type="Gene3D" id="2.60.120.200">
    <property type="match status" value="1"/>
</dbReference>
<feature type="domain" description="EGF-like" evidence="5">
    <location>
        <begin position="239"/>
        <end position="277"/>
    </location>
</feature>
<proteinExistence type="predicted"/>
<evidence type="ECO:0000256" key="2">
    <source>
        <dbReference type="PROSITE-ProRule" id="PRU00076"/>
    </source>
</evidence>
<dbReference type="GO" id="GO:0016020">
    <property type="term" value="C:membrane"/>
    <property type="evidence" value="ECO:0007669"/>
    <property type="project" value="UniProtKB-SubCell"/>
</dbReference>
<evidence type="ECO:0000256" key="1">
    <source>
        <dbReference type="ARBA" id="ARBA00023157"/>
    </source>
</evidence>
<dbReference type="PROSITE" id="PS50025">
    <property type="entry name" value="LAM_G_DOMAIN"/>
    <property type="match status" value="1"/>
</dbReference>
<dbReference type="GO" id="GO:0022008">
    <property type="term" value="P:neurogenesis"/>
    <property type="evidence" value="ECO:0007669"/>
    <property type="project" value="UniProtKB-ARBA"/>
</dbReference>
<dbReference type="PANTHER" id="PTHR15036">
    <property type="entry name" value="PIKACHURIN-LIKE PROTEIN"/>
    <property type="match status" value="1"/>
</dbReference>
<sequence length="353" mass="39476">MRVMKGKRCEYLTSLSFVDNSSLVELEPLRTKPEANVTIVFTTTHENGVLLYDGIEQSGEHIAVELFNGRVRVSYDVGNYPTSTMYSYEMVSDGKPHMAELIAIKKNFTLRVDRGLARSIINEGTREYLKLNTPMYVGGVPSEVASNAFSQFHLRNVTSFQGCISGMWINHKSVDFSNAAKMHRVTPGCASGEEEADEAGKDIEAAESNNSGNIEDSMQHEHVVHDNSDTVVSVPGASIIDPCTGHECHKGSQCVPSLFGNGYSCRCQTGWQGRYCEKAPTCRKEHTREYYSENGCRSRRPVKLAKCWGSCGNSCCLPRKTKRRKVRLICTDGKRYTKDVELIRKCTCTRKCY</sequence>
<evidence type="ECO:0000313" key="6">
    <source>
        <dbReference type="EMBL" id="KAH0561249.1"/>
    </source>
</evidence>
<dbReference type="InterPro" id="IPR013320">
    <property type="entry name" value="ConA-like_dom_sf"/>
</dbReference>
<dbReference type="FunFam" id="2.60.120.200:FF:000134">
    <property type="entry name" value="Slit 2"/>
    <property type="match status" value="1"/>
</dbReference>
<dbReference type="CDD" id="cd00110">
    <property type="entry name" value="LamG"/>
    <property type="match status" value="1"/>
</dbReference>
<feature type="disulfide bond" evidence="2">
    <location>
        <begin position="248"/>
        <end position="265"/>
    </location>
</feature>
<dbReference type="SUPFAM" id="SSF49899">
    <property type="entry name" value="Concanavalin A-like lectins/glucanases"/>
    <property type="match status" value="1"/>
</dbReference>
<dbReference type="PROSITE" id="PS01186">
    <property type="entry name" value="EGF_2"/>
    <property type="match status" value="1"/>
</dbReference>
<dbReference type="InterPro" id="IPR000742">
    <property type="entry name" value="EGF"/>
</dbReference>
<dbReference type="PROSITE" id="PS00022">
    <property type="entry name" value="EGF_1"/>
    <property type="match status" value="1"/>
</dbReference>
<dbReference type="SMART" id="SM00282">
    <property type="entry name" value="LamG"/>
    <property type="match status" value="1"/>
</dbReference>
<feature type="domain" description="CTCK" evidence="3">
    <location>
        <begin position="282"/>
        <end position="353"/>
    </location>
</feature>
<dbReference type="SUPFAM" id="SSF57196">
    <property type="entry name" value="EGF/Laminin"/>
    <property type="match status" value="1"/>
</dbReference>
<keyword evidence="1 2" id="KW-1015">Disulfide bond</keyword>
<feature type="disulfide bond" evidence="2">
    <location>
        <begin position="267"/>
        <end position="276"/>
    </location>
</feature>
<feature type="domain" description="Laminin G" evidence="4">
    <location>
        <begin position="13"/>
        <end position="189"/>
    </location>
</feature>
<dbReference type="AlphaFoldDB" id="A0AAV7IZB7"/>
<dbReference type="PROSITE" id="PS01225">
    <property type="entry name" value="CTCK_2"/>
    <property type="match status" value="1"/>
</dbReference>
<evidence type="ECO:0000259" key="3">
    <source>
        <dbReference type="PROSITE" id="PS01225"/>
    </source>
</evidence>
<dbReference type="InterPro" id="IPR050372">
    <property type="entry name" value="Neurexin-related_CASP"/>
</dbReference>
<keyword evidence="7" id="KW-1185">Reference proteome</keyword>
<dbReference type="EMBL" id="JAHXZJ010000374">
    <property type="protein sequence ID" value="KAH0561249.1"/>
    <property type="molecule type" value="Genomic_DNA"/>
</dbReference>
<dbReference type="PANTHER" id="PTHR15036:SF85">
    <property type="entry name" value="SP2353, ISOFORM A"/>
    <property type="match status" value="1"/>
</dbReference>
<protein>
    <recommendedName>
        <fullName evidence="8">Protein slit</fullName>
    </recommendedName>
</protein>
<evidence type="ECO:0008006" key="8">
    <source>
        <dbReference type="Google" id="ProtNLM"/>
    </source>
</evidence>
<gene>
    <name evidence="6" type="ORF">KQX54_015216</name>
</gene>
<comment type="caution">
    <text evidence="6">The sequence shown here is derived from an EMBL/GenBank/DDBJ whole genome shotgun (WGS) entry which is preliminary data.</text>
</comment>
<dbReference type="PROSITE" id="PS50026">
    <property type="entry name" value="EGF_3"/>
    <property type="match status" value="1"/>
</dbReference>
<evidence type="ECO:0000313" key="7">
    <source>
        <dbReference type="Proteomes" id="UP000826195"/>
    </source>
</evidence>
<dbReference type="Pfam" id="PF00054">
    <property type="entry name" value="Laminin_G_1"/>
    <property type="match status" value="1"/>
</dbReference>
<comment type="caution">
    <text evidence="2">Lacks conserved residue(s) required for the propagation of feature annotation.</text>
</comment>
<evidence type="ECO:0000259" key="5">
    <source>
        <dbReference type="PROSITE" id="PS50026"/>
    </source>
</evidence>
<organism evidence="6 7">
    <name type="scientific">Cotesia glomerata</name>
    <name type="common">Lepidopteran parasitic wasp</name>
    <name type="synonym">Apanteles glomeratus</name>
    <dbReference type="NCBI Taxonomy" id="32391"/>
    <lineage>
        <taxon>Eukaryota</taxon>
        <taxon>Metazoa</taxon>
        <taxon>Ecdysozoa</taxon>
        <taxon>Arthropoda</taxon>
        <taxon>Hexapoda</taxon>
        <taxon>Insecta</taxon>
        <taxon>Pterygota</taxon>
        <taxon>Neoptera</taxon>
        <taxon>Endopterygota</taxon>
        <taxon>Hymenoptera</taxon>
        <taxon>Apocrita</taxon>
        <taxon>Ichneumonoidea</taxon>
        <taxon>Braconidae</taxon>
        <taxon>Microgastrinae</taxon>
        <taxon>Cotesia</taxon>
    </lineage>
</organism>
<name>A0AAV7IZB7_COTGL</name>
<dbReference type="Proteomes" id="UP000826195">
    <property type="component" value="Unassembled WGS sequence"/>
</dbReference>
<dbReference type="Gene3D" id="2.10.25.10">
    <property type="entry name" value="Laminin"/>
    <property type="match status" value="1"/>
</dbReference>
<dbReference type="InterPro" id="IPR001791">
    <property type="entry name" value="Laminin_G"/>
</dbReference>